<name>A0ACA9NHU4_9GLOM</name>
<gene>
    <name evidence="1" type="ORF">DHETER_LOCUS9548</name>
</gene>
<protein>
    <submittedName>
        <fullName evidence="1">9864_t:CDS:1</fullName>
    </submittedName>
</protein>
<evidence type="ECO:0000313" key="2">
    <source>
        <dbReference type="Proteomes" id="UP000789702"/>
    </source>
</evidence>
<sequence length="60" mass="6707">MRCTITSSDCFAIVTSRAVTPEARGDLWSVWRSNCTTVIRVDQLPKIGLPAERIENVENV</sequence>
<feature type="non-terminal residue" evidence="1">
    <location>
        <position position="60"/>
    </location>
</feature>
<comment type="caution">
    <text evidence="1">The sequence shown here is derived from an EMBL/GenBank/DDBJ whole genome shotgun (WGS) entry which is preliminary data.</text>
</comment>
<keyword evidence="2" id="KW-1185">Reference proteome</keyword>
<dbReference type="Proteomes" id="UP000789702">
    <property type="component" value="Unassembled WGS sequence"/>
</dbReference>
<organism evidence="1 2">
    <name type="scientific">Dentiscutata heterogama</name>
    <dbReference type="NCBI Taxonomy" id="1316150"/>
    <lineage>
        <taxon>Eukaryota</taxon>
        <taxon>Fungi</taxon>
        <taxon>Fungi incertae sedis</taxon>
        <taxon>Mucoromycota</taxon>
        <taxon>Glomeromycotina</taxon>
        <taxon>Glomeromycetes</taxon>
        <taxon>Diversisporales</taxon>
        <taxon>Gigasporaceae</taxon>
        <taxon>Dentiscutata</taxon>
    </lineage>
</organism>
<proteinExistence type="predicted"/>
<accession>A0ACA9NHU4</accession>
<dbReference type="EMBL" id="CAJVPU010016945">
    <property type="protein sequence ID" value="CAG8656485.1"/>
    <property type="molecule type" value="Genomic_DNA"/>
</dbReference>
<reference evidence="1" key="1">
    <citation type="submission" date="2021-06" db="EMBL/GenBank/DDBJ databases">
        <authorList>
            <person name="Kallberg Y."/>
            <person name="Tangrot J."/>
            <person name="Rosling A."/>
        </authorList>
    </citation>
    <scope>NUCLEOTIDE SEQUENCE</scope>
    <source>
        <strain evidence="1">IL203A</strain>
    </source>
</reference>
<evidence type="ECO:0000313" key="1">
    <source>
        <dbReference type="EMBL" id="CAG8656485.1"/>
    </source>
</evidence>